<dbReference type="Gene3D" id="1.10.10.10">
    <property type="entry name" value="Winged helix-like DNA-binding domain superfamily/Winged helix DNA-binding domain"/>
    <property type="match status" value="1"/>
</dbReference>
<evidence type="ECO:0000313" key="13">
    <source>
        <dbReference type="EMBL" id="GGK41034.1"/>
    </source>
</evidence>
<dbReference type="InterPro" id="IPR001367">
    <property type="entry name" value="Fe_dep_repressor"/>
</dbReference>
<evidence type="ECO:0000256" key="6">
    <source>
        <dbReference type="ARBA" id="ARBA00023015"/>
    </source>
</evidence>
<evidence type="ECO:0000259" key="12">
    <source>
        <dbReference type="PROSITE" id="PS50944"/>
    </source>
</evidence>
<dbReference type="InterPro" id="IPR050536">
    <property type="entry name" value="DtxR_MntR_Metal-Reg"/>
</dbReference>
<keyword evidence="10" id="KW-0464">Manganese</keyword>
<name>A0ABQ2F4V3_9DEIO</name>
<feature type="domain" description="HTH dtxR-type" evidence="12">
    <location>
        <begin position="16"/>
        <end position="73"/>
    </location>
</feature>
<evidence type="ECO:0000313" key="14">
    <source>
        <dbReference type="Proteomes" id="UP000647587"/>
    </source>
</evidence>
<evidence type="ECO:0000256" key="4">
    <source>
        <dbReference type="ARBA" id="ARBA00022490"/>
    </source>
</evidence>
<gene>
    <name evidence="13" type="ORF">GCM10008955_38580</name>
</gene>
<keyword evidence="6" id="KW-0805">Transcription regulation</keyword>
<dbReference type="Proteomes" id="UP000647587">
    <property type="component" value="Unassembled WGS sequence"/>
</dbReference>
<comment type="subunit">
    <text evidence="3">Homodimer.</text>
</comment>
<keyword evidence="7" id="KW-0238">DNA-binding</keyword>
<proteinExistence type="inferred from homology"/>
<dbReference type="Pfam" id="PF01325">
    <property type="entry name" value="Fe_dep_repress"/>
    <property type="match status" value="1"/>
</dbReference>
<dbReference type="SMART" id="SM00529">
    <property type="entry name" value="HTH_DTXR"/>
    <property type="match status" value="1"/>
</dbReference>
<reference evidence="14" key="1">
    <citation type="journal article" date="2019" name="Int. J. Syst. Evol. Microbiol.">
        <title>The Global Catalogue of Microorganisms (GCM) 10K type strain sequencing project: providing services to taxonomists for standard genome sequencing and annotation.</title>
        <authorList>
            <consortium name="The Broad Institute Genomics Platform"/>
            <consortium name="The Broad Institute Genome Sequencing Center for Infectious Disease"/>
            <person name="Wu L."/>
            <person name="Ma J."/>
        </authorList>
    </citation>
    <scope>NUCLEOTIDE SEQUENCE [LARGE SCALE GENOMIC DNA]</scope>
    <source>
        <strain evidence="14">JCM 30331</strain>
    </source>
</reference>
<evidence type="ECO:0000256" key="5">
    <source>
        <dbReference type="ARBA" id="ARBA00022491"/>
    </source>
</evidence>
<sequence length="133" mass="15090">MPRTERSSCVTPAQGEYLKRLLHLQTKTETRGVATGRLAQDLNVKDASVTGMLERLAQAGWVVYSPYRGARLTEEGCRIATTLVSTHSHLLTFLQQTLEYPPELAQAEAEHLEHHVSPEFMRRLETWVNSRMT</sequence>
<dbReference type="InterPro" id="IPR036388">
    <property type="entry name" value="WH-like_DNA-bd_sf"/>
</dbReference>
<dbReference type="PANTHER" id="PTHR33238">
    <property type="entry name" value="IRON (METAL) DEPENDENT REPRESSOR, DTXR FAMILY"/>
    <property type="match status" value="1"/>
</dbReference>
<protein>
    <recommendedName>
        <fullName evidence="11">Manganese transport regulator</fullName>
    </recommendedName>
</protein>
<comment type="caution">
    <text evidence="13">The sequence shown here is derived from an EMBL/GenBank/DDBJ whole genome shotgun (WGS) entry which is preliminary data.</text>
</comment>
<dbReference type="PANTHER" id="PTHR33238:SF11">
    <property type="entry name" value="TRANSCRIPTIONAL REGULATOR MNTR"/>
    <property type="match status" value="1"/>
</dbReference>
<dbReference type="Pfam" id="PF02742">
    <property type="entry name" value="Fe_dep_repr_C"/>
    <property type="match status" value="1"/>
</dbReference>
<comment type="similarity">
    <text evidence="2">Belongs to the DtxR/MntR family.</text>
</comment>
<evidence type="ECO:0000256" key="1">
    <source>
        <dbReference type="ARBA" id="ARBA00004496"/>
    </source>
</evidence>
<evidence type="ECO:0000256" key="9">
    <source>
        <dbReference type="ARBA" id="ARBA00023163"/>
    </source>
</evidence>
<dbReference type="PROSITE" id="PS50944">
    <property type="entry name" value="HTH_DTXR"/>
    <property type="match status" value="1"/>
</dbReference>
<evidence type="ECO:0000256" key="8">
    <source>
        <dbReference type="ARBA" id="ARBA00023159"/>
    </source>
</evidence>
<dbReference type="InterPro" id="IPR036421">
    <property type="entry name" value="Fe_dep_repressor_sf"/>
</dbReference>
<dbReference type="SUPFAM" id="SSF46785">
    <property type="entry name" value="Winged helix' DNA-binding domain"/>
    <property type="match status" value="1"/>
</dbReference>
<dbReference type="InterPro" id="IPR022687">
    <property type="entry name" value="HTH_DTXR"/>
</dbReference>
<dbReference type="SUPFAM" id="SSF47979">
    <property type="entry name" value="Iron-dependent repressor protein, dimerization domain"/>
    <property type="match status" value="1"/>
</dbReference>
<evidence type="ECO:0000256" key="10">
    <source>
        <dbReference type="ARBA" id="ARBA00023211"/>
    </source>
</evidence>
<keyword evidence="8" id="KW-0010">Activator</keyword>
<evidence type="ECO:0000256" key="2">
    <source>
        <dbReference type="ARBA" id="ARBA00007871"/>
    </source>
</evidence>
<evidence type="ECO:0000256" key="3">
    <source>
        <dbReference type="ARBA" id="ARBA00011738"/>
    </source>
</evidence>
<dbReference type="EMBL" id="BMPP01000025">
    <property type="protein sequence ID" value="GGK41034.1"/>
    <property type="molecule type" value="Genomic_DNA"/>
</dbReference>
<keyword evidence="9" id="KW-0804">Transcription</keyword>
<accession>A0ABQ2F4V3</accession>
<evidence type="ECO:0000256" key="11">
    <source>
        <dbReference type="ARBA" id="ARBA00032593"/>
    </source>
</evidence>
<comment type="subcellular location">
    <subcellularLocation>
        <location evidence="1">Cytoplasm</location>
    </subcellularLocation>
</comment>
<keyword evidence="5" id="KW-0678">Repressor</keyword>
<keyword evidence="4" id="KW-0963">Cytoplasm</keyword>
<dbReference type="InterPro" id="IPR036390">
    <property type="entry name" value="WH_DNA-bd_sf"/>
</dbReference>
<evidence type="ECO:0000256" key="7">
    <source>
        <dbReference type="ARBA" id="ARBA00023125"/>
    </source>
</evidence>
<dbReference type="InterPro" id="IPR022689">
    <property type="entry name" value="Iron_dep_repressor"/>
</dbReference>
<dbReference type="RefSeq" id="WP_189011708.1">
    <property type="nucleotide sequence ID" value="NZ_BMPP01000025.1"/>
</dbReference>
<keyword evidence="14" id="KW-1185">Reference proteome</keyword>
<organism evidence="13 14">
    <name type="scientific">Deinococcus malanensis</name>
    <dbReference type="NCBI Taxonomy" id="1706855"/>
    <lineage>
        <taxon>Bacteria</taxon>
        <taxon>Thermotogati</taxon>
        <taxon>Deinococcota</taxon>
        <taxon>Deinococci</taxon>
        <taxon>Deinococcales</taxon>
        <taxon>Deinococcaceae</taxon>
        <taxon>Deinococcus</taxon>
    </lineage>
</organism>